<gene>
    <name evidence="1" type="ORF">DPEC_G00223740</name>
</gene>
<proteinExistence type="predicted"/>
<keyword evidence="2" id="KW-1185">Reference proteome</keyword>
<accession>A0ACC2G003</accession>
<evidence type="ECO:0000313" key="1">
    <source>
        <dbReference type="EMBL" id="KAJ7996942.1"/>
    </source>
</evidence>
<dbReference type="EMBL" id="CM055746">
    <property type="protein sequence ID" value="KAJ7996942.1"/>
    <property type="molecule type" value="Genomic_DNA"/>
</dbReference>
<dbReference type="Proteomes" id="UP001157502">
    <property type="component" value="Chromosome 19"/>
</dbReference>
<comment type="caution">
    <text evidence="1">The sequence shown here is derived from an EMBL/GenBank/DDBJ whole genome shotgun (WGS) entry which is preliminary data.</text>
</comment>
<organism evidence="1 2">
    <name type="scientific">Dallia pectoralis</name>
    <name type="common">Alaska blackfish</name>
    <dbReference type="NCBI Taxonomy" id="75939"/>
    <lineage>
        <taxon>Eukaryota</taxon>
        <taxon>Metazoa</taxon>
        <taxon>Chordata</taxon>
        <taxon>Craniata</taxon>
        <taxon>Vertebrata</taxon>
        <taxon>Euteleostomi</taxon>
        <taxon>Actinopterygii</taxon>
        <taxon>Neopterygii</taxon>
        <taxon>Teleostei</taxon>
        <taxon>Protacanthopterygii</taxon>
        <taxon>Esociformes</taxon>
        <taxon>Umbridae</taxon>
        <taxon>Dallia</taxon>
    </lineage>
</organism>
<protein>
    <submittedName>
        <fullName evidence="1">Uncharacterized protein</fullName>
    </submittedName>
</protein>
<sequence>MAVHIKPHRAANLKPESLPGVGPFCIPAESPGCCCPFEEVIALMYEGTDNAARGGRVIAPSLRGDSI</sequence>
<name>A0ACC2G003_DALPE</name>
<reference evidence="1" key="1">
    <citation type="submission" date="2021-05" db="EMBL/GenBank/DDBJ databases">
        <authorList>
            <person name="Pan Q."/>
            <person name="Jouanno E."/>
            <person name="Zahm M."/>
            <person name="Klopp C."/>
            <person name="Cabau C."/>
            <person name="Louis A."/>
            <person name="Berthelot C."/>
            <person name="Parey E."/>
            <person name="Roest Crollius H."/>
            <person name="Montfort J."/>
            <person name="Robinson-Rechavi M."/>
            <person name="Bouchez O."/>
            <person name="Lampietro C."/>
            <person name="Lopez Roques C."/>
            <person name="Donnadieu C."/>
            <person name="Postlethwait J."/>
            <person name="Bobe J."/>
            <person name="Dillon D."/>
            <person name="Chandos A."/>
            <person name="von Hippel F."/>
            <person name="Guiguen Y."/>
        </authorList>
    </citation>
    <scope>NUCLEOTIDE SEQUENCE</scope>
    <source>
        <strain evidence="1">YG-Jan2019</strain>
    </source>
</reference>
<evidence type="ECO:0000313" key="2">
    <source>
        <dbReference type="Proteomes" id="UP001157502"/>
    </source>
</evidence>